<dbReference type="EMBL" id="VSRR010002082">
    <property type="protein sequence ID" value="MPC29497.1"/>
    <property type="molecule type" value="Genomic_DNA"/>
</dbReference>
<name>A0A5B7E822_PORTR</name>
<reference evidence="1 2" key="1">
    <citation type="submission" date="2019-05" db="EMBL/GenBank/DDBJ databases">
        <title>Another draft genome of Portunus trituberculatus and its Hox gene families provides insights of decapod evolution.</title>
        <authorList>
            <person name="Jeong J.-H."/>
            <person name="Song I."/>
            <person name="Kim S."/>
            <person name="Choi T."/>
            <person name="Kim D."/>
            <person name="Ryu S."/>
            <person name="Kim W."/>
        </authorList>
    </citation>
    <scope>NUCLEOTIDE SEQUENCE [LARGE SCALE GENOMIC DNA]</scope>
    <source>
        <tissue evidence="1">Muscle</tissue>
    </source>
</reference>
<comment type="caution">
    <text evidence="1">The sequence shown here is derived from an EMBL/GenBank/DDBJ whole genome shotgun (WGS) entry which is preliminary data.</text>
</comment>
<sequence>MMILPQQTQRFLQQQTRSQYLTQPGLWRRSMALMEVMCLQEARRSCSTRPGQEGSVTPRRHLTLLSAAKISSHSASSASCFAGVVNVPCVPLLQEMSKLSPVLDTHISQPHGLPLVMKKRAVSVIKKGALSLRVTSVYAYMVSERGC</sequence>
<evidence type="ECO:0000313" key="2">
    <source>
        <dbReference type="Proteomes" id="UP000324222"/>
    </source>
</evidence>
<proteinExistence type="predicted"/>
<gene>
    <name evidence="1" type="ORF">E2C01_022734</name>
</gene>
<evidence type="ECO:0000313" key="1">
    <source>
        <dbReference type="EMBL" id="MPC29497.1"/>
    </source>
</evidence>
<dbReference type="Proteomes" id="UP000324222">
    <property type="component" value="Unassembled WGS sequence"/>
</dbReference>
<keyword evidence="2" id="KW-1185">Reference proteome</keyword>
<organism evidence="1 2">
    <name type="scientific">Portunus trituberculatus</name>
    <name type="common">Swimming crab</name>
    <name type="synonym">Neptunus trituberculatus</name>
    <dbReference type="NCBI Taxonomy" id="210409"/>
    <lineage>
        <taxon>Eukaryota</taxon>
        <taxon>Metazoa</taxon>
        <taxon>Ecdysozoa</taxon>
        <taxon>Arthropoda</taxon>
        <taxon>Crustacea</taxon>
        <taxon>Multicrustacea</taxon>
        <taxon>Malacostraca</taxon>
        <taxon>Eumalacostraca</taxon>
        <taxon>Eucarida</taxon>
        <taxon>Decapoda</taxon>
        <taxon>Pleocyemata</taxon>
        <taxon>Brachyura</taxon>
        <taxon>Eubrachyura</taxon>
        <taxon>Portunoidea</taxon>
        <taxon>Portunidae</taxon>
        <taxon>Portuninae</taxon>
        <taxon>Portunus</taxon>
    </lineage>
</organism>
<dbReference type="AlphaFoldDB" id="A0A5B7E822"/>
<protein>
    <submittedName>
        <fullName evidence="1">Uncharacterized protein</fullName>
    </submittedName>
</protein>
<accession>A0A5B7E822</accession>